<dbReference type="PROSITE" id="PS50048">
    <property type="entry name" value="ZN2_CY6_FUNGAL_2"/>
    <property type="match status" value="1"/>
</dbReference>
<dbReference type="PANTHER" id="PTHR31001:SF56">
    <property type="entry name" value="ZN(2)-C6 FUNGAL-TYPE DOMAIN-CONTAINING PROTEIN"/>
    <property type="match status" value="1"/>
</dbReference>
<evidence type="ECO:0000259" key="6">
    <source>
        <dbReference type="PROSITE" id="PS51379"/>
    </source>
</evidence>
<dbReference type="InterPro" id="IPR036864">
    <property type="entry name" value="Zn2-C6_fun-type_DNA-bd_sf"/>
</dbReference>
<dbReference type="CDD" id="cd12148">
    <property type="entry name" value="fungal_TF_MHR"/>
    <property type="match status" value="1"/>
</dbReference>
<name>A0AA38NB67_9AGAR</name>
<evidence type="ECO:0000256" key="4">
    <source>
        <dbReference type="SAM" id="MobiDB-lite"/>
    </source>
</evidence>
<dbReference type="PROSITE" id="PS00463">
    <property type="entry name" value="ZN2_CY6_FUNGAL_1"/>
    <property type="match status" value="1"/>
</dbReference>
<dbReference type="Pfam" id="PF04082">
    <property type="entry name" value="Fungal_trans"/>
    <property type="match status" value="1"/>
</dbReference>
<evidence type="ECO:0000256" key="2">
    <source>
        <dbReference type="ARBA" id="ARBA00022723"/>
    </source>
</evidence>
<dbReference type="GO" id="GO:0003677">
    <property type="term" value="F:DNA binding"/>
    <property type="evidence" value="ECO:0007669"/>
    <property type="project" value="InterPro"/>
</dbReference>
<organism evidence="7 8">
    <name type="scientific">Lentinula aff. detonsa</name>
    <dbReference type="NCBI Taxonomy" id="2804958"/>
    <lineage>
        <taxon>Eukaryota</taxon>
        <taxon>Fungi</taxon>
        <taxon>Dikarya</taxon>
        <taxon>Basidiomycota</taxon>
        <taxon>Agaricomycotina</taxon>
        <taxon>Agaricomycetes</taxon>
        <taxon>Agaricomycetidae</taxon>
        <taxon>Agaricales</taxon>
        <taxon>Marasmiineae</taxon>
        <taxon>Omphalotaceae</taxon>
        <taxon>Lentinula</taxon>
    </lineage>
</organism>
<keyword evidence="2" id="KW-0479">Metal-binding</keyword>
<dbReference type="InterPro" id="IPR007219">
    <property type="entry name" value="XnlR_reg_dom"/>
</dbReference>
<feature type="domain" description="Zn(2)-C6 fungal-type" evidence="5">
    <location>
        <begin position="27"/>
        <end position="56"/>
    </location>
</feature>
<dbReference type="SMART" id="SM00906">
    <property type="entry name" value="Fungal_trans"/>
    <property type="match status" value="1"/>
</dbReference>
<proteinExistence type="predicted"/>
<feature type="compositionally biased region" description="Polar residues" evidence="4">
    <location>
        <begin position="899"/>
        <end position="913"/>
    </location>
</feature>
<feature type="compositionally biased region" description="Low complexity" evidence="4">
    <location>
        <begin position="854"/>
        <end position="870"/>
    </location>
</feature>
<feature type="region of interest" description="Disordered" evidence="4">
    <location>
        <begin position="324"/>
        <end position="348"/>
    </location>
</feature>
<evidence type="ECO:0000256" key="3">
    <source>
        <dbReference type="ARBA" id="ARBA00023242"/>
    </source>
</evidence>
<comment type="caution">
    <text evidence="7">The sequence shown here is derived from an EMBL/GenBank/DDBJ whole genome shotgun (WGS) entry which is preliminary data.</text>
</comment>
<sequence length="1016" mass="112117">MPQASRKDPAIQRAQDKESKRARGALSCAECRRLKLKCDKTVPCSSCKRRGCSSICPNGVLITGQGTRFVLADTEKLHAKIELMSDRIRSLEDALMILHSTTGVQEPHPLLNGDLLKIKSSLELHAAVQSDNKVKEEELEDSQYIDAFGTLAIREDGASTFYGRSAGSESLLIGENASAPSDNGRDMYPPTQLNGRSLNGVPTIREWQQQAAQARGLPTVLSNLSQSFPLPASQPIPDLDYLINTFLPPWQEASRLCNLYLEQAPWFFGAVTERQLMEEVLPMWYAEAPRPAVAPSLNVSGAPLGDRNVDTPLLARSGLGVGTMSSSSPLGTNPNPPADFSNSSSTSGSINVRSGSAHDLALLYMVFCFGALTDVNLPAAPDNMQSEHYYDLTKVGLNLEGLLDRPPSVSTVQALSLMGIYEGMRSGENSIESTWALMGMATKLAQSIGLHRDCARWKLPPAEVQKRRALFWELFITDCWQSLATGRLATFSLPFVDCELPYDPDGTISDDGIVQPSFPFWKARFGAECVSAVVQGTLTSRAPKYSIILDLDRKIRDMELPKYAQGPIPEGAGLKEAMSYCMPTNYRELTLLYIHRCFFTHAIKSNPSDPIKSQYAPSFLAGYRSACDLLNAVRKQFTMFPAQIARFWVLWTHAFSSAVMISSVVTHGSRSKVAPAALLELKSACELFEQAASHGGRAVKFLPIVQRLLDKAQKVFYDTCNGVPPAISNDIFRPSDTGSDEISVFSGKTHTVTTKSRTPTGRSPGSNGSARSSQSPTGSPSQTFSTTNPSFAGVHPTLVQELNTFDGHIIAQLQDAYNNHHTKFNEVLMGTRASQEISAQQQYEAVQLTRQHYEQQQPYAQSQRQQQHLQYSFNQSPTSESSLSIAHGVPMPAPVQHPMQDQQRTLSHSQSHPSLHRSRPQAQEDGYWPNEHHSAVVEGVVYNDHQHPARPTLQQPQRYNHGHHGHVPPPIPPTHQQYTPEAAMQGMAAEDPRLQETWTSYMYKVSFFSFIFIRSS</sequence>
<reference evidence="7" key="1">
    <citation type="submission" date="2022-08" db="EMBL/GenBank/DDBJ databases">
        <authorList>
            <consortium name="DOE Joint Genome Institute"/>
            <person name="Min B."/>
            <person name="Riley R."/>
            <person name="Sierra-Patev S."/>
            <person name="Naranjo-Ortiz M."/>
            <person name="Looney B."/>
            <person name="Konkel Z."/>
            <person name="Slot J.C."/>
            <person name="Sakamoto Y."/>
            <person name="Steenwyk J.L."/>
            <person name="Rokas A."/>
            <person name="Carro J."/>
            <person name="Camarero S."/>
            <person name="Ferreira P."/>
            <person name="Molpeceres G."/>
            <person name="Ruiz-Duenas F.J."/>
            <person name="Serrano A."/>
            <person name="Henrissat B."/>
            <person name="Drula E."/>
            <person name="Hughes K.W."/>
            <person name="Mata J.L."/>
            <person name="Ishikawa N.K."/>
            <person name="Vargas-Isla R."/>
            <person name="Ushijima S."/>
            <person name="Smith C.A."/>
            <person name="Ahrendt S."/>
            <person name="Andreopoulos W."/>
            <person name="He G."/>
            <person name="Labutti K."/>
            <person name="Lipzen A."/>
            <person name="Ng V."/>
            <person name="Sandor L."/>
            <person name="Barry K."/>
            <person name="Martinez A.T."/>
            <person name="Xiao Y."/>
            <person name="Gibbons J.G."/>
            <person name="Terashima K."/>
            <person name="Hibbett D.S."/>
            <person name="Grigoriev I.V."/>
        </authorList>
    </citation>
    <scope>NUCLEOTIDE SEQUENCE</scope>
    <source>
        <strain evidence="7">TFB10291</strain>
    </source>
</reference>
<evidence type="ECO:0000256" key="1">
    <source>
        <dbReference type="ARBA" id="ARBA00004123"/>
    </source>
</evidence>
<evidence type="ECO:0000313" key="7">
    <source>
        <dbReference type="EMBL" id="KAJ3780226.1"/>
    </source>
</evidence>
<evidence type="ECO:0000259" key="5">
    <source>
        <dbReference type="PROSITE" id="PS50048"/>
    </source>
</evidence>
<dbReference type="GO" id="GO:0006351">
    <property type="term" value="P:DNA-templated transcription"/>
    <property type="evidence" value="ECO:0007669"/>
    <property type="project" value="InterPro"/>
</dbReference>
<dbReference type="InterPro" id="IPR050613">
    <property type="entry name" value="Sec_Metabolite_Reg"/>
</dbReference>
<dbReference type="PANTHER" id="PTHR31001">
    <property type="entry name" value="UNCHARACTERIZED TRANSCRIPTIONAL REGULATORY PROTEIN"/>
    <property type="match status" value="1"/>
</dbReference>
<dbReference type="GO" id="GO:0005634">
    <property type="term" value="C:nucleus"/>
    <property type="evidence" value="ECO:0007669"/>
    <property type="project" value="UniProtKB-SubCell"/>
</dbReference>
<protein>
    <submittedName>
        <fullName evidence="7">Fungal-specific transcription factor domain-containing protein</fullName>
    </submittedName>
</protein>
<feature type="compositionally biased region" description="Polar residues" evidence="4">
    <location>
        <begin position="871"/>
        <end position="884"/>
    </location>
</feature>
<dbReference type="Proteomes" id="UP001163798">
    <property type="component" value="Unassembled WGS sequence"/>
</dbReference>
<dbReference type="EMBL" id="MU793843">
    <property type="protein sequence ID" value="KAJ3780226.1"/>
    <property type="molecule type" value="Genomic_DNA"/>
</dbReference>
<gene>
    <name evidence="7" type="ORF">GGU10DRAFT_321878</name>
</gene>
<feature type="domain" description="4Fe-4S ferredoxin-type" evidence="6">
    <location>
        <begin position="34"/>
        <end position="66"/>
    </location>
</feature>
<feature type="region of interest" description="Disordered" evidence="4">
    <location>
        <begin position="728"/>
        <end position="792"/>
    </location>
</feature>
<feature type="region of interest" description="Disordered" evidence="4">
    <location>
        <begin position="854"/>
        <end position="927"/>
    </location>
</feature>
<dbReference type="GO" id="GO:0008270">
    <property type="term" value="F:zinc ion binding"/>
    <property type="evidence" value="ECO:0007669"/>
    <property type="project" value="InterPro"/>
</dbReference>
<dbReference type="InterPro" id="IPR001138">
    <property type="entry name" value="Zn2Cys6_DnaBD"/>
</dbReference>
<accession>A0AA38NB67</accession>
<feature type="compositionally biased region" description="Polar residues" evidence="4">
    <location>
        <begin position="746"/>
        <end position="771"/>
    </location>
</feature>
<dbReference type="AlphaFoldDB" id="A0AA38NB67"/>
<dbReference type="PROSITE" id="PS51379">
    <property type="entry name" value="4FE4S_FER_2"/>
    <property type="match status" value="1"/>
</dbReference>
<comment type="subcellular location">
    <subcellularLocation>
        <location evidence="1">Nucleus</location>
    </subcellularLocation>
</comment>
<evidence type="ECO:0000313" key="8">
    <source>
        <dbReference type="Proteomes" id="UP001163798"/>
    </source>
</evidence>
<feature type="compositionally biased region" description="Low complexity" evidence="4">
    <location>
        <begin position="772"/>
        <end position="787"/>
    </location>
</feature>
<dbReference type="GO" id="GO:0000981">
    <property type="term" value="F:DNA-binding transcription factor activity, RNA polymerase II-specific"/>
    <property type="evidence" value="ECO:0007669"/>
    <property type="project" value="InterPro"/>
</dbReference>
<dbReference type="SUPFAM" id="SSF57701">
    <property type="entry name" value="Zn2/Cys6 DNA-binding domain"/>
    <property type="match status" value="1"/>
</dbReference>
<dbReference type="SMART" id="SM00066">
    <property type="entry name" value="GAL4"/>
    <property type="match status" value="1"/>
</dbReference>
<keyword evidence="8" id="KW-1185">Reference proteome</keyword>
<keyword evidence="3" id="KW-0539">Nucleus</keyword>
<dbReference type="Gene3D" id="4.10.240.10">
    <property type="entry name" value="Zn(2)-C6 fungal-type DNA-binding domain"/>
    <property type="match status" value="1"/>
</dbReference>
<feature type="compositionally biased region" description="Polar residues" evidence="4">
    <location>
        <begin position="324"/>
        <end position="333"/>
    </location>
</feature>
<dbReference type="InterPro" id="IPR017896">
    <property type="entry name" value="4Fe4S_Fe-S-bd"/>
</dbReference>
<dbReference type="CDD" id="cd00067">
    <property type="entry name" value="GAL4"/>
    <property type="match status" value="1"/>
</dbReference>